<feature type="compositionally biased region" description="Gly residues" evidence="1">
    <location>
        <begin position="73"/>
        <end position="82"/>
    </location>
</feature>
<dbReference type="AlphaFoldDB" id="A0A7Z7BNL0"/>
<organism evidence="2 3">
    <name type="scientific">Agrobacterium fabrum</name>
    <dbReference type="NCBI Taxonomy" id="1176649"/>
    <lineage>
        <taxon>Bacteria</taxon>
        <taxon>Pseudomonadati</taxon>
        <taxon>Pseudomonadota</taxon>
        <taxon>Alphaproteobacteria</taxon>
        <taxon>Hyphomicrobiales</taxon>
        <taxon>Rhizobiaceae</taxon>
        <taxon>Rhizobium/Agrobacterium group</taxon>
        <taxon>Agrobacterium</taxon>
        <taxon>Agrobacterium tumefaciens complex</taxon>
    </lineage>
</organism>
<dbReference type="EMBL" id="FNEW01000002">
    <property type="protein sequence ID" value="SDJ81273.1"/>
    <property type="molecule type" value="Genomic_DNA"/>
</dbReference>
<gene>
    <name evidence="2" type="ORF">SAMN05428983_2930</name>
</gene>
<evidence type="ECO:0000313" key="2">
    <source>
        <dbReference type="EMBL" id="SDJ81273.1"/>
    </source>
</evidence>
<protein>
    <submittedName>
        <fullName evidence="2">Uncharacterized protein</fullName>
    </submittedName>
</protein>
<proteinExistence type="predicted"/>
<comment type="caution">
    <text evidence="2">The sequence shown here is derived from an EMBL/GenBank/DDBJ whole genome shotgun (WGS) entry which is preliminary data.</text>
</comment>
<feature type="region of interest" description="Disordered" evidence="1">
    <location>
        <begin position="70"/>
        <end position="113"/>
    </location>
</feature>
<evidence type="ECO:0000313" key="3">
    <source>
        <dbReference type="Proteomes" id="UP000198917"/>
    </source>
</evidence>
<evidence type="ECO:0000256" key="1">
    <source>
        <dbReference type="SAM" id="MobiDB-lite"/>
    </source>
</evidence>
<name>A0A7Z7BNL0_9HYPH</name>
<dbReference type="Proteomes" id="UP000198917">
    <property type="component" value="Unassembled WGS sequence"/>
</dbReference>
<accession>A0A7Z7BNL0</accession>
<reference evidence="2 3" key="1">
    <citation type="submission" date="2016-10" db="EMBL/GenBank/DDBJ databases">
        <authorList>
            <person name="Varghese N."/>
            <person name="Submissions S."/>
        </authorList>
    </citation>
    <scope>NUCLEOTIDE SEQUENCE [LARGE SCALE GENOMIC DNA]</scope>
    <source>
        <strain evidence="2 3">PDC82</strain>
    </source>
</reference>
<sequence length="128" mass="13754">MTFNEKPMRARRGKCAAAAAIIPSLEETLMMLLMRQAAILRGSLAAGTLAVVIGLAVGAHAQQYQNFEVTPNGRGGAQGTIGGRNFEVERNYDRPPAGGASPETRRELRQAVPQQTCIVDSEGRTRCK</sequence>